<feature type="compositionally biased region" description="Low complexity" evidence="1">
    <location>
        <begin position="75"/>
        <end position="88"/>
    </location>
</feature>
<dbReference type="Gramene" id="TVU10837">
    <property type="protein sequence ID" value="TVU10837"/>
    <property type="gene ID" value="EJB05_44389"/>
</dbReference>
<evidence type="ECO:0000313" key="2">
    <source>
        <dbReference type="EMBL" id="TVU10836.1"/>
    </source>
</evidence>
<comment type="caution">
    <text evidence="3">The sequence shown here is derived from an EMBL/GenBank/DDBJ whole genome shotgun (WGS) entry which is preliminary data.</text>
</comment>
<accession>A0A5J9THY5</accession>
<gene>
    <name evidence="2" type="ORF">EJB05_44388</name>
    <name evidence="3" type="ORF">EJB05_44389</name>
</gene>
<protein>
    <submittedName>
        <fullName evidence="3">Uncharacterized protein</fullName>
    </submittedName>
</protein>
<keyword evidence="4" id="KW-1185">Reference proteome</keyword>
<dbReference type="EMBL" id="RWGY01000039">
    <property type="protein sequence ID" value="TVU10836.1"/>
    <property type="molecule type" value="Genomic_DNA"/>
</dbReference>
<dbReference type="Gramene" id="TVU10836">
    <property type="protein sequence ID" value="TVU10836"/>
    <property type="gene ID" value="EJB05_44388"/>
</dbReference>
<reference evidence="3 4" key="1">
    <citation type="journal article" date="2019" name="Sci. Rep.">
        <title>A high-quality genome of Eragrostis curvula grass provides insights into Poaceae evolution and supports new strategies to enhance forage quality.</title>
        <authorList>
            <person name="Carballo J."/>
            <person name="Santos B.A.C.M."/>
            <person name="Zappacosta D."/>
            <person name="Garbus I."/>
            <person name="Selva J.P."/>
            <person name="Gallo C.A."/>
            <person name="Diaz A."/>
            <person name="Albertini E."/>
            <person name="Caccamo M."/>
            <person name="Echenique V."/>
        </authorList>
    </citation>
    <scope>NUCLEOTIDE SEQUENCE [LARGE SCALE GENOMIC DNA]</scope>
    <source>
        <strain evidence="4">cv. Victoria</strain>
        <tissue evidence="3">Leaf</tissue>
    </source>
</reference>
<sequence>MDGTPPPPAPPSAPAPAAPPAPPSPRAPHSAPPHAPRIKLDSPCPGQAWRAEQEEARGSFSFGITLGAKGKKRSAPSASAHAKPSAKAVQNGKRKKRKTALSPFLGAALKFHEEDDVELTAAGEGA</sequence>
<proteinExistence type="predicted"/>
<evidence type="ECO:0000256" key="1">
    <source>
        <dbReference type="SAM" id="MobiDB-lite"/>
    </source>
</evidence>
<organism evidence="3 4">
    <name type="scientific">Eragrostis curvula</name>
    <name type="common">weeping love grass</name>
    <dbReference type="NCBI Taxonomy" id="38414"/>
    <lineage>
        <taxon>Eukaryota</taxon>
        <taxon>Viridiplantae</taxon>
        <taxon>Streptophyta</taxon>
        <taxon>Embryophyta</taxon>
        <taxon>Tracheophyta</taxon>
        <taxon>Spermatophyta</taxon>
        <taxon>Magnoliopsida</taxon>
        <taxon>Liliopsida</taxon>
        <taxon>Poales</taxon>
        <taxon>Poaceae</taxon>
        <taxon>PACMAD clade</taxon>
        <taxon>Chloridoideae</taxon>
        <taxon>Eragrostideae</taxon>
        <taxon>Eragrostidinae</taxon>
        <taxon>Eragrostis</taxon>
    </lineage>
</organism>
<feature type="region of interest" description="Disordered" evidence="1">
    <location>
        <begin position="68"/>
        <end position="98"/>
    </location>
</feature>
<dbReference type="EMBL" id="RWGY01000039">
    <property type="protein sequence ID" value="TVU10837.1"/>
    <property type="molecule type" value="Genomic_DNA"/>
</dbReference>
<dbReference type="AlphaFoldDB" id="A0A5J9THY5"/>
<feature type="non-terminal residue" evidence="3">
    <location>
        <position position="1"/>
    </location>
</feature>
<name>A0A5J9THY5_9POAL</name>
<evidence type="ECO:0000313" key="4">
    <source>
        <dbReference type="Proteomes" id="UP000324897"/>
    </source>
</evidence>
<dbReference type="Proteomes" id="UP000324897">
    <property type="component" value="Chromosome 3"/>
</dbReference>
<feature type="region of interest" description="Disordered" evidence="1">
    <location>
        <begin position="1"/>
        <end position="56"/>
    </location>
</feature>
<evidence type="ECO:0000313" key="3">
    <source>
        <dbReference type="EMBL" id="TVU10837.1"/>
    </source>
</evidence>
<feature type="compositionally biased region" description="Pro residues" evidence="1">
    <location>
        <begin position="1"/>
        <end position="35"/>
    </location>
</feature>